<keyword evidence="6" id="KW-0862">Zinc</keyword>
<dbReference type="EMBL" id="MLHO01000042">
    <property type="protein sequence ID" value="OOF55124.1"/>
    <property type="molecule type" value="Genomic_DNA"/>
</dbReference>
<proteinExistence type="inferred from homology"/>
<dbReference type="PANTHER" id="PTHR22789">
    <property type="entry name" value="FUCULOSE PHOSPHATE ALDOLASE"/>
    <property type="match status" value="1"/>
</dbReference>
<dbReference type="InterPro" id="IPR004661">
    <property type="entry name" value="AraD"/>
</dbReference>
<evidence type="ECO:0000256" key="3">
    <source>
        <dbReference type="ARBA" id="ARBA00010037"/>
    </source>
</evidence>
<evidence type="ECO:0000256" key="1">
    <source>
        <dbReference type="ARBA" id="ARBA00001726"/>
    </source>
</evidence>
<comment type="similarity">
    <text evidence="3">Belongs to the aldolase class II family. AraD/FucA subfamily.</text>
</comment>
<evidence type="ECO:0000256" key="2">
    <source>
        <dbReference type="ARBA" id="ARBA00001947"/>
    </source>
</evidence>
<feature type="domain" description="Class II aldolase/adducin N-terminal" evidence="10">
    <location>
        <begin position="7"/>
        <end position="197"/>
    </location>
</feature>
<dbReference type="NCBIfam" id="TIGR00760">
    <property type="entry name" value="araD"/>
    <property type="match status" value="1"/>
</dbReference>
<keyword evidence="5" id="KW-0479">Metal-binding</keyword>
<evidence type="ECO:0000256" key="9">
    <source>
        <dbReference type="NCBIfam" id="TIGR00760"/>
    </source>
</evidence>
<evidence type="ECO:0000313" key="11">
    <source>
        <dbReference type="EMBL" id="OOF55124.1"/>
    </source>
</evidence>
<dbReference type="GO" id="GO:0019572">
    <property type="term" value="P:L-arabinose catabolic process"/>
    <property type="evidence" value="ECO:0007669"/>
    <property type="project" value="InterPro"/>
</dbReference>
<evidence type="ECO:0000256" key="8">
    <source>
        <dbReference type="ARBA" id="ARBA00023277"/>
    </source>
</evidence>
<dbReference type="Pfam" id="PF00596">
    <property type="entry name" value="Aldolase_II"/>
    <property type="match status" value="1"/>
</dbReference>
<dbReference type="InterPro" id="IPR001303">
    <property type="entry name" value="Aldolase_II/adducin_N"/>
</dbReference>
<accession>A0A1V3JEY5</accession>
<evidence type="ECO:0000256" key="5">
    <source>
        <dbReference type="ARBA" id="ARBA00022723"/>
    </source>
</evidence>
<dbReference type="OrthoDB" id="9786287at2"/>
<dbReference type="CDD" id="cd00398">
    <property type="entry name" value="Aldolase_II"/>
    <property type="match status" value="1"/>
</dbReference>
<comment type="cofactor">
    <cofactor evidence="2">
        <name>Zn(2+)</name>
        <dbReference type="ChEBI" id="CHEBI:29105"/>
    </cofactor>
</comment>
<dbReference type="InterPro" id="IPR050197">
    <property type="entry name" value="Aldolase_class_II_sugar_metab"/>
</dbReference>
<dbReference type="GO" id="GO:0008742">
    <property type="term" value="F:L-ribulose-phosphate 4-epimerase activity"/>
    <property type="evidence" value="ECO:0007669"/>
    <property type="project" value="UniProtKB-UniRule"/>
</dbReference>
<dbReference type="Gene3D" id="3.40.225.10">
    <property type="entry name" value="Class II aldolase/adducin N-terminal domain"/>
    <property type="match status" value="1"/>
</dbReference>
<comment type="catalytic activity">
    <reaction evidence="1">
        <text>L-ribulose 5-phosphate = D-xylulose 5-phosphate</text>
        <dbReference type="Rhea" id="RHEA:22368"/>
        <dbReference type="ChEBI" id="CHEBI:57737"/>
        <dbReference type="ChEBI" id="CHEBI:58226"/>
        <dbReference type="EC" id="5.1.3.4"/>
    </reaction>
</comment>
<dbReference type="AlphaFoldDB" id="A0A1V3JEY5"/>
<evidence type="ECO:0000256" key="4">
    <source>
        <dbReference type="ARBA" id="ARBA00013186"/>
    </source>
</evidence>
<dbReference type="SMART" id="SM01007">
    <property type="entry name" value="Aldolase_II"/>
    <property type="match status" value="1"/>
</dbReference>
<dbReference type="PANTHER" id="PTHR22789:SF8">
    <property type="entry name" value="L-RIBULOSE-5-PHOSPHATE 4-EPIMERASE SGBE"/>
    <property type="match status" value="1"/>
</dbReference>
<dbReference type="EC" id="5.1.3.4" evidence="4 9"/>
<dbReference type="FunFam" id="3.40.225.10:FF:000001">
    <property type="entry name" value="L-ribulose-5-phosphate 4-epimerase UlaF"/>
    <property type="match status" value="1"/>
</dbReference>
<protein>
    <recommendedName>
        <fullName evidence="4 9">L-ribulose-5-phosphate 4-epimerase</fullName>
        <ecNumber evidence="4 9">5.1.3.4</ecNumber>
    </recommendedName>
</protein>
<sequence>MLKELRERVLKANLELPKYKLVTFTWGNVSEIDRESGLVAIKPSGVEYDLMTADDIVIVDLNGNKVWGDKKPSSDTPTHLELYRQFKDIGGVVHTHSRHATAWAQTGEDILALGTTQGDYFYGSIPCTRRMTSEEIAGEYELETGKVIVETFHKRNIEPKSVPGVLVHSHGPFTWGKDGFDAVHNSVVLEEVAYMNFVSHQIRPNISSMQQELLDKHYLRKHGKNAYYGQ</sequence>
<dbReference type="STRING" id="1908266.BKK55_07825"/>
<dbReference type="Proteomes" id="UP000188541">
    <property type="component" value="Unassembled WGS sequence"/>
</dbReference>
<evidence type="ECO:0000256" key="6">
    <source>
        <dbReference type="ARBA" id="ARBA00022833"/>
    </source>
</evidence>
<gene>
    <name evidence="11" type="ORF">BKK55_07825</name>
</gene>
<keyword evidence="8" id="KW-0119">Carbohydrate metabolism</keyword>
<dbReference type="GO" id="GO:0008270">
    <property type="term" value="F:zinc ion binding"/>
    <property type="evidence" value="ECO:0007669"/>
    <property type="project" value="InterPro"/>
</dbReference>
<comment type="caution">
    <text evidence="11">The sequence shown here is derived from an EMBL/GenBank/DDBJ whole genome shotgun (WGS) entry which is preliminary data.</text>
</comment>
<reference evidence="11 12" key="1">
    <citation type="submission" date="2016-10" db="EMBL/GenBank/DDBJ databases">
        <title>Rodentibacter gen. nov. and new species.</title>
        <authorList>
            <person name="Christensen H."/>
        </authorList>
    </citation>
    <scope>NUCLEOTIDE SEQUENCE [LARGE SCALE GENOMIC DNA]</scope>
    <source>
        <strain evidence="11 12">1996246016</strain>
    </source>
</reference>
<dbReference type="GO" id="GO:0016832">
    <property type="term" value="F:aldehyde-lyase activity"/>
    <property type="evidence" value="ECO:0007669"/>
    <property type="project" value="TreeGrafter"/>
</dbReference>
<evidence type="ECO:0000313" key="12">
    <source>
        <dbReference type="Proteomes" id="UP000188541"/>
    </source>
</evidence>
<dbReference type="NCBIfam" id="NF006047">
    <property type="entry name" value="PRK08193.1"/>
    <property type="match status" value="1"/>
</dbReference>
<organism evidence="11 12">
    <name type="scientific">Rodentibacter genomosp. 2</name>
    <dbReference type="NCBI Taxonomy" id="1908266"/>
    <lineage>
        <taxon>Bacteria</taxon>
        <taxon>Pseudomonadati</taxon>
        <taxon>Pseudomonadota</taxon>
        <taxon>Gammaproteobacteria</taxon>
        <taxon>Pasteurellales</taxon>
        <taxon>Pasteurellaceae</taxon>
        <taxon>Rodentibacter</taxon>
    </lineage>
</organism>
<dbReference type="NCBIfam" id="NF009003">
    <property type="entry name" value="PRK12348.1"/>
    <property type="match status" value="1"/>
</dbReference>
<dbReference type="InterPro" id="IPR036409">
    <property type="entry name" value="Aldolase_II/adducin_N_sf"/>
</dbReference>
<dbReference type="SUPFAM" id="SSF53639">
    <property type="entry name" value="AraD/HMP-PK domain-like"/>
    <property type="match status" value="1"/>
</dbReference>
<dbReference type="RefSeq" id="WP_077551258.1">
    <property type="nucleotide sequence ID" value="NZ_MLHO01000042.1"/>
</dbReference>
<dbReference type="GO" id="GO:0005829">
    <property type="term" value="C:cytosol"/>
    <property type="evidence" value="ECO:0007669"/>
    <property type="project" value="TreeGrafter"/>
</dbReference>
<keyword evidence="7" id="KW-0413">Isomerase</keyword>
<evidence type="ECO:0000259" key="10">
    <source>
        <dbReference type="SMART" id="SM01007"/>
    </source>
</evidence>
<dbReference type="NCBIfam" id="NF009002">
    <property type="entry name" value="PRK12347.1"/>
    <property type="match status" value="1"/>
</dbReference>
<evidence type="ECO:0000256" key="7">
    <source>
        <dbReference type="ARBA" id="ARBA00023235"/>
    </source>
</evidence>
<name>A0A1V3JEY5_9PAST</name>
<keyword evidence="12" id="KW-1185">Reference proteome</keyword>